<accession>A0A554RVQ1</accession>
<feature type="domain" description="SIS" evidence="2">
    <location>
        <begin position="29"/>
        <end position="175"/>
    </location>
</feature>
<evidence type="ECO:0000313" key="4">
    <source>
        <dbReference type="Proteomes" id="UP000316988"/>
    </source>
</evidence>
<evidence type="ECO:0000259" key="2">
    <source>
        <dbReference type="PROSITE" id="PS51464"/>
    </source>
</evidence>
<sequence length="341" mass="34707">MTELGRQMSQEMDEQPAALARIADRFEAIVEELRRHGAESRRGLAVLARGSSDNAARVASYAAQARSGTPVSLLTPSVYTAYGQSPAAYASWLVLALSQSGRTPEIVDLAASCREAGALVVGVTNDGDSPLAAVSDVPVVLGVGEEKAVPATKTVTAQMLAGLAVVTALGGPRISGGKLAALGDQAREVLDDGESMQALGGELAAFGAMALVGRGFCDAAAFESALKLQETAGVAAHGFSTADFRHGPVHLAHAGVPVIGFAGDGPADDDTRDLIGALRADGRLARLIGSGDADAGLPATNPELTTILATIRGQQLALAISRARGIDPDQPEGLSKVTPTV</sequence>
<evidence type="ECO:0000313" key="3">
    <source>
        <dbReference type="EMBL" id="TSD58177.1"/>
    </source>
</evidence>
<dbReference type="Proteomes" id="UP000316988">
    <property type="component" value="Unassembled WGS sequence"/>
</dbReference>
<dbReference type="InterPro" id="IPR046348">
    <property type="entry name" value="SIS_dom_sf"/>
</dbReference>
<evidence type="ECO:0000256" key="1">
    <source>
        <dbReference type="ARBA" id="ARBA00022737"/>
    </source>
</evidence>
<feature type="domain" description="SIS" evidence="2">
    <location>
        <begin position="199"/>
        <end position="331"/>
    </location>
</feature>
<keyword evidence="4" id="KW-1185">Reference proteome</keyword>
<organism evidence="3 4">
    <name type="scientific">Aeromicrobium piscarium</name>
    <dbReference type="NCBI Taxonomy" id="2590901"/>
    <lineage>
        <taxon>Bacteria</taxon>
        <taxon>Bacillati</taxon>
        <taxon>Actinomycetota</taxon>
        <taxon>Actinomycetes</taxon>
        <taxon>Propionibacteriales</taxon>
        <taxon>Nocardioidaceae</taxon>
        <taxon>Aeromicrobium</taxon>
    </lineage>
</organism>
<name>A0A554RVQ1_9ACTN</name>
<dbReference type="EMBL" id="VLNT01000015">
    <property type="protein sequence ID" value="TSD58177.1"/>
    <property type="molecule type" value="Genomic_DNA"/>
</dbReference>
<comment type="caution">
    <text evidence="3">The sequence shown here is derived from an EMBL/GenBank/DDBJ whole genome shotgun (WGS) entry which is preliminary data.</text>
</comment>
<gene>
    <name evidence="3" type="ORF">FNM00_14820</name>
</gene>
<protein>
    <submittedName>
        <fullName evidence="3">SIS domain-containing protein</fullName>
    </submittedName>
</protein>
<dbReference type="AlphaFoldDB" id="A0A554RVQ1"/>
<proteinExistence type="predicted"/>
<dbReference type="GO" id="GO:1901135">
    <property type="term" value="P:carbohydrate derivative metabolic process"/>
    <property type="evidence" value="ECO:0007669"/>
    <property type="project" value="InterPro"/>
</dbReference>
<dbReference type="PANTHER" id="PTHR10937">
    <property type="entry name" value="GLUCOSAMINE--FRUCTOSE-6-PHOSPHATE AMINOTRANSFERASE, ISOMERIZING"/>
    <property type="match status" value="1"/>
</dbReference>
<dbReference type="SUPFAM" id="SSF53697">
    <property type="entry name" value="SIS domain"/>
    <property type="match status" value="1"/>
</dbReference>
<dbReference type="Pfam" id="PF01380">
    <property type="entry name" value="SIS"/>
    <property type="match status" value="1"/>
</dbReference>
<dbReference type="Gene3D" id="3.40.50.10490">
    <property type="entry name" value="Glucose-6-phosphate isomerase like protein, domain 1"/>
    <property type="match status" value="2"/>
</dbReference>
<dbReference type="OrthoDB" id="9761808at2"/>
<dbReference type="GO" id="GO:0097367">
    <property type="term" value="F:carbohydrate derivative binding"/>
    <property type="evidence" value="ECO:0007669"/>
    <property type="project" value="InterPro"/>
</dbReference>
<dbReference type="InterPro" id="IPR035490">
    <property type="entry name" value="GlmS/FrlB_SIS"/>
</dbReference>
<keyword evidence="1" id="KW-0677">Repeat</keyword>
<dbReference type="PROSITE" id="PS51464">
    <property type="entry name" value="SIS"/>
    <property type="match status" value="2"/>
</dbReference>
<reference evidence="3 4" key="1">
    <citation type="submission" date="2019-07" db="EMBL/GenBank/DDBJ databases">
        <authorList>
            <person name="Zhao L.H."/>
        </authorList>
    </citation>
    <scope>NUCLEOTIDE SEQUENCE [LARGE SCALE GENOMIC DNA]</scope>
    <source>
        <strain evidence="3 4">Co35</strain>
    </source>
</reference>
<dbReference type="PANTHER" id="PTHR10937:SF8">
    <property type="entry name" value="AMINOTRANSFERASE-RELATED"/>
    <property type="match status" value="1"/>
</dbReference>
<dbReference type="InterPro" id="IPR001347">
    <property type="entry name" value="SIS_dom"/>
</dbReference>
<dbReference type="CDD" id="cd05009">
    <property type="entry name" value="SIS_GlmS_GlmD_2"/>
    <property type="match status" value="1"/>
</dbReference>
<dbReference type="InterPro" id="IPR035466">
    <property type="entry name" value="GlmS/AgaS_SIS"/>
</dbReference>
<dbReference type="RefSeq" id="WP_143914330.1">
    <property type="nucleotide sequence ID" value="NZ_VLNT01000015.1"/>
</dbReference>
<dbReference type="CDD" id="cd05008">
    <property type="entry name" value="SIS_GlmS_GlmD_1"/>
    <property type="match status" value="1"/>
</dbReference>